<accession>Q0G6Q6</accession>
<comment type="caution">
    <text evidence="2">The sequence shown here is derived from an EMBL/GenBank/DDBJ whole genome shotgun (WGS) entry which is preliminary data.</text>
</comment>
<proteinExistence type="predicted"/>
<evidence type="ECO:0000313" key="3">
    <source>
        <dbReference type="Proteomes" id="UP000004310"/>
    </source>
</evidence>
<dbReference type="STRING" id="217511.GCA_001463845_00264"/>
<dbReference type="AlphaFoldDB" id="Q0G6Q6"/>
<feature type="signal peptide" evidence="1">
    <location>
        <begin position="1"/>
        <end position="21"/>
    </location>
</feature>
<organism evidence="2 3">
    <name type="scientific">Fulvimarina pelagi HTCC2506</name>
    <dbReference type="NCBI Taxonomy" id="314231"/>
    <lineage>
        <taxon>Bacteria</taxon>
        <taxon>Pseudomonadati</taxon>
        <taxon>Pseudomonadota</taxon>
        <taxon>Alphaproteobacteria</taxon>
        <taxon>Hyphomicrobiales</taxon>
        <taxon>Aurantimonadaceae</taxon>
        <taxon>Fulvimarina</taxon>
    </lineage>
</organism>
<dbReference type="HOGENOM" id="CLU_2057966_0_0_5"/>
<dbReference type="eggNOG" id="ENOG5033DKR">
    <property type="taxonomic scope" value="Bacteria"/>
</dbReference>
<evidence type="ECO:0000256" key="1">
    <source>
        <dbReference type="SAM" id="SignalP"/>
    </source>
</evidence>
<sequence>MRPRLLPIIAAAVFATSSAFADPSGSYTISGTNPDGSAYNGSVLVAKVGETFTVNYTVGAQTFTGTGLGDDDVISIGYTAGGQDVGVALMVADGNGGFEGVWAYLGSKSMGQESWTAAQ</sequence>
<name>Q0G6Q6_9HYPH</name>
<keyword evidence="1" id="KW-0732">Signal</keyword>
<evidence type="ECO:0000313" key="2">
    <source>
        <dbReference type="EMBL" id="EAU42658.1"/>
    </source>
</evidence>
<dbReference type="Proteomes" id="UP000004310">
    <property type="component" value="Unassembled WGS sequence"/>
</dbReference>
<gene>
    <name evidence="2" type="ORF">FP2506_07451</name>
</gene>
<protein>
    <submittedName>
        <fullName evidence="2">Uncharacterized protein</fullName>
    </submittedName>
</protein>
<feature type="chain" id="PRO_5004172504" evidence="1">
    <location>
        <begin position="22"/>
        <end position="119"/>
    </location>
</feature>
<reference evidence="2 3" key="1">
    <citation type="journal article" date="2010" name="J. Bacteriol.">
        <title>Genome sequence of Fulvimarina pelagi HTCC2506T, a Mn(II)-oxidizing alphaproteobacterium possessing an aerobic anoxygenic photosynthetic gene cluster and Xanthorhodopsin.</title>
        <authorList>
            <person name="Kang I."/>
            <person name="Oh H.M."/>
            <person name="Lim S.I."/>
            <person name="Ferriera S."/>
            <person name="Giovannoni S.J."/>
            <person name="Cho J.C."/>
        </authorList>
    </citation>
    <scope>NUCLEOTIDE SEQUENCE [LARGE SCALE GENOMIC DNA]</scope>
    <source>
        <strain evidence="2 3">HTCC2506</strain>
    </source>
</reference>
<keyword evidence="3" id="KW-1185">Reference proteome</keyword>
<dbReference type="RefSeq" id="WP_007066632.1">
    <property type="nucleotide sequence ID" value="NZ_DS022272.1"/>
</dbReference>
<dbReference type="EMBL" id="AATP01000001">
    <property type="protein sequence ID" value="EAU42658.1"/>
    <property type="molecule type" value="Genomic_DNA"/>
</dbReference>